<dbReference type="AlphaFoldDB" id="A0A1I1E3J0"/>
<feature type="transmembrane region" description="Helical" evidence="1">
    <location>
        <begin position="308"/>
        <end position="330"/>
    </location>
</feature>
<gene>
    <name evidence="2" type="ORF">SAMN05421780_101606</name>
</gene>
<evidence type="ECO:0000256" key="1">
    <source>
        <dbReference type="SAM" id="Phobius"/>
    </source>
</evidence>
<organism evidence="2 3">
    <name type="scientific">Flexibacter flexilis DSM 6793</name>
    <dbReference type="NCBI Taxonomy" id="927664"/>
    <lineage>
        <taxon>Bacteria</taxon>
        <taxon>Pseudomonadati</taxon>
        <taxon>Bacteroidota</taxon>
        <taxon>Cytophagia</taxon>
        <taxon>Cytophagales</taxon>
        <taxon>Flexibacteraceae</taxon>
        <taxon>Flexibacter</taxon>
    </lineage>
</organism>
<feature type="transmembrane region" description="Helical" evidence="1">
    <location>
        <begin position="411"/>
        <end position="434"/>
    </location>
</feature>
<proteinExistence type="predicted"/>
<dbReference type="STRING" id="927664.SAMN05421780_101606"/>
<evidence type="ECO:0000313" key="2">
    <source>
        <dbReference type="EMBL" id="SFB81674.1"/>
    </source>
</evidence>
<sequence>MWFLAHSPHPAKMKKRHLLSLIGTALLILIFWANTLACSMYKVTLGRQTMVGCNEDAWRTTPHIWFETAKTPQTYGAAFTGSRYDGHNGYAPQSGMNEKGLVFSRLASYTPPEARVSFRDKKPINNPTQYLKDILHHCQTVEEAKAYISQYDYSFFLDDVFIYVDTSGKYLLVESFALTIGHDSKYVLANFCPSITPDDRKKEFKRYANGASFLANKIDTTLAFCRAVSDTMHVCRPKIGDGTLLTSIWNTKAKTVNLYFYHQYNQTAAFDLKQELAKGNHIIAVAPLFAPNPEFEKLATYKTPKNNLSLMLFLIACGGLFLFTAFFFGLHYAKYRGLKLQLLLVPLGLILFGYMVVLCTNPNLFYFKAPYKDFYNQWVTASSYIPFALLGLLIPLSLASVRTWKNNEWGIFARMLLTTNVIIYCVLVVLFGYWELYSFWS</sequence>
<feature type="transmembrane region" description="Helical" evidence="1">
    <location>
        <begin position="378"/>
        <end position="399"/>
    </location>
</feature>
<keyword evidence="3" id="KW-1185">Reference proteome</keyword>
<reference evidence="2 3" key="1">
    <citation type="submission" date="2016-10" db="EMBL/GenBank/DDBJ databases">
        <authorList>
            <person name="de Groot N.N."/>
        </authorList>
    </citation>
    <scope>NUCLEOTIDE SEQUENCE [LARGE SCALE GENOMIC DNA]</scope>
    <source>
        <strain evidence="2 3">DSM 6793</strain>
    </source>
</reference>
<dbReference type="Gene3D" id="3.60.60.10">
    <property type="entry name" value="Penicillin V Acylase, Chain A"/>
    <property type="match status" value="1"/>
</dbReference>
<name>A0A1I1E3J0_9BACT</name>
<protein>
    <submittedName>
        <fullName evidence="2">Uncharacterized protein</fullName>
    </submittedName>
</protein>
<keyword evidence="1" id="KW-0812">Transmembrane</keyword>
<evidence type="ECO:0000313" key="3">
    <source>
        <dbReference type="Proteomes" id="UP000199514"/>
    </source>
</evidence>
<keyword evidence="1" id="KW-1133">Transmembrane helix</keyword>
<dbReference type="InterPro" id="IPR029055">
    <property type="entry name" value="Ntn_hydrolases_N"/>
</dbReference>
<dbReference type="EMBL" id="FOLE01000001">
    <property type="protein sequence ID" value="SFB81674.1"/>
    <property type="molecule type" value="Genomic_DNA"/>
</dbReference>
<feature type="transmembrane region" description="Helical" evidence="1">
    <location>
        <begin position="342"/>
        <end position="366"/>
    </location>
</feature>
<dbReference type="SUPFAM" id="SSF56235">
    <property type="entry name" value="N-terminal nucleophile aminohydrolases (Ntn hydrolases)"/>
    <property type="match status" value="1"/>
</dbReference>
<dbReference type="Proteomes" id="UP000199514">
    <property type="component" value="Unassembled WGS sequence"/>
</dbReference>
<accession>A0A1I1E3J0</accession>
<keyword evidence="1" id="KW-0472">Membrane</keyword>